<evidence type="ECO:0000313" key="2">
    <source>
        <dbReference type="EMBL" id="WYK16701.1"/>
    </source>
</evidence>
<dbReference type="EMBL" id="CP146606">
    <property type="protein sequence ID" value="WYK16701.1"/>
    <property type="molecule type" value="Genomic_DNA"/>
</dbReference>
<sequence length="158" mass="17309">MRVLMFGLAMFIAGPALALSCVRPDVANTYKNAAEAEEIYVVVHGTLTFDQNRMPEYDLSDQNRPDTLIPARLEGVSLSREGFVAPFKRNISLLRQCIGPWCGGVASGVDYLVFLQKAGVDYVMVAGPCGSFAFPEPSQVQLDQARSCMRDEGCDPLR</sequence>
<name>A0ABZ2TAJ6_9RHOB</name>
<evidence type="ECO:0000256" key="1">
    <source>
        <dbReference type="SAM" id="SignalP"/>
    </source>
</evidence>
<feature type="signal peptide" evidence="1">
    <location>
        <begin position="1"/>
        <end position="18"/>
    </location>
</feature>
<protein>
    <submittedName>
        <fullName evidence="2">Uncharacterized protein</fullName>
    </submittedName>
</protein>
<proteinExistence type="predicted"/>
<organism evidence="2 3">
    <name type="scientific">Roseovarius rhodophyticola</name>
    <dbReference type="NCBI Taxonomy" id="3080827"/>
    <lineage>
        <taxon>Bacteria</taxon>
        <taxon>Pseudomonadati</taxon>
        <taxon>Pseudomonadota</taxon>
        <taxon>Alphaproteobacteria</taxon>
        <taxon>Rhodobacterales</taxon>
        <taxon>Roseobacteraceae</taxon>
        <taxon>Roseovarius</taxon>
    </lineage>
</organism>
<accession>A0ABZ2TAJ6</accession>
<gene>
    <name evidence="2" type="ORF">RZS32_009645</name>
</gene>
<dbReference type="Proteomes" id="UP001281305">
    <property type="component" value="Chromosome"/>
</dbReference>
<feature type="chain" id="PRO_5045428135" evidence="1">
    <location>
        <begin position="19"/>
        <end position="158"/>
    </location>
</feature>
<dbReference type="PROSITE" id="PS51257">
    <property type="entry name" value="PROKAR_LIPOPROTEIN"/>
    <property type="match status" value="1"/>
</dbReference>
<keyword evidence="3" id="KW-1185">Reference proteome</keyword>
<reference evidence="2 3" key="1">
    <citation type="submission" date="2024-02" db="EMBL/GenBank/DDBJ databases">
        <title>Roseovarius strain W115 nov., isolated from a marine algae.</title>
        <authorList>
            <person name="Lee M.W."/>
            <person name="Lee J.K."/>
            <person name="Kim J.M."/>
            <person name="Choi D.G."/>
            <person name="Baek J.H."/>
            <person name="Bayburt H."/>
            <person name="Jung J.J."/>
            <person name="Han D.M."/>
            <person name="Jeon C.O."/>
        </authorList>
    </citation>
    <scope>NUCLEOTIDE SEQUENCE [LARGE SCALE GENOMIC DNA]</scope>
    <source>
        <strain evidence="2 3">W115</strain>
    </source>
</reference>
<keyword evidence="1" id="KW-0732">Signal</keyword>
<evidence type="ECO:0000313" key="3">
    <source>
        <dbReference type="Proteomes" id="UP001281305"/>
    </source>
</evidence>
<dbReference type="RefSeq" id="WP_317056770.1">
    <property type="nucleotide sequence ID" value="NZ_CP146606.1"/>
</dbReference>